<protein>
    <submittedName>
        <fullName evidence="1">Uncharacterized protein</fullName>
    </submittedName>
</protein>
<sequence length="44" mass="4945">MLSDSDSLVNYRPLTGEFTQEERSILQACVDHIGQILYGEDDDA</sequence>
<evidence type="ECO:0000313" key="2">
    <source>
        <dbReference type="Proteomes" id="UP000029085"/>
    </source>
</evidence>
<reference evidence="2" key="1">
    <citation type="submission" date="2013-08" db="EMBL/GenBank/DDBJ databases">
        <title>Genome sequencing of Arenimonas donghaensis.</title>
        <authorList>
            <person name="Chen F."/>
            <person name="Wang G."/>
        </authorList>
    </citation>
    <scope>NUCLEOTIDE SEQUENCE [LARGE SCALE GENOMIC DNA]</scope>
    <source>
        <strain evidence="2">HO3-R19</strain>
    </source>
</reference>
<comment type="caution">
    <text evidence="1">The sequence shown here is derived from an EMBL/GenBank/DDBJ whole genome shotgun (WGS) entry which is preliminary data.</text>
</comment>
<accession>A0A087MFQ3</accession>
<name>A0A087MFQ3_9GAMM</name>
<dbReference type="EMBL" id="AVCJ01000050">
    <property type="protein sequence ID" value="KFL35706.1"/>
    <property type="molecule type" value="Genomic_DNA"/>
</dbReference>
<dbReference type="AlphaFoldDB" id="A0A087MFQ3"/>
<proteinExistence type="predicted"/>
<dbReference type="Proteomes" id="UP000029085">
    <property type="component" value="Unassembled WGS sequence"/>
</dbReference>
<keyword evidence="2" id="KW-1185">Reference proteome</keyword>
<gene>
    <name evidence="1" type="ORF">N788_08185</name>
</gene>
<reference evidence="1 2" key="2">
    <citation type="journal article" date="2015" name="Stand. Genomic Sci.">
        <title>High quality draft genomic sequence of Arenimonas donghaensis DSM 18148(T).</title>
        <authorList>
            <person name="Chen F."/>
            <person name="Wang H."/>
            <person name="Cao Y."/>
            <person name="Li X."/>
            <person name="Wang G."/>
        </authorList>
    </citation>
    <scope>NUCLEOTIDE SEQUENCE [LARGE SCALE GENOMIC DNA]</scope>
    <source>
        <strain evidence="1 2">HO3-R19</strain>
    </source>
</reference>
<evidence type="ECO:0000313" key="1">
    <source>
        <dbReference type="EMBL" id="KFL35706.1"/>
    </source>
</evidence>
<organism evidence="1 2">
    <name type="scientific">Arenimonas donghaensis DSM 18148 = HO3-R19</name>
    <dbReference type="NCBI Taxonomy" id="1121014"/>
    <lineage>
        <taxon>Bacteria</taxon>
        <taxon>Pseudomonadati</taxon>
        <taxon>Pseudomonadota</taxon>
        <taxon>Gammaproteobacteria</taxon>
        <taxon>Lysobacterales</taxon>
        <taxon>Lysobacteraceae</taxon>
        <taxon>Arenimonas</taxon>
    </lineage>
</organism>